<comment type="subcellular location">
    <subcellularLocation>
        <location evidence="1 9">Nucleus</location>
        <location evidence="1 9">Nuclear pore complex</location>
    </subcellularLocation>
</comment>
<keyword evidence="6 9" id="KW-0811">Translocation</keyword>
<organism evidence="10 11">
    <name type="scientific">Petrolisthes cinctipes</name>
    <name type="common">Flat porcelain crab</name>
    <dbReference type="NCBI Taxonomy" id="88211"/>
    <lineage>
        <taxon>Eukaryota</taxon>
        <taxon>Metazoa</taxon>
        <taxon>Ecdysozoa</taxon>
        <taxon>Arthropoda</taxon>
        <taxon>Crustacea</taxon>
        <taxon>Multicrustacea</taxon>
        <taxon>Malacostraca</taxon>
        <taxon>Eumalacostraca</taxon>
        <taxon>Eucarida</taxon>
        <taxon>Decapoda</taxon>
        <taxon>Pleocyemata</taxon>
        <taxon>Anomura</taxon>
        <taxon>Galatheoidea</taxon>
        <taxon>Porcellanidae</taxon>
        <taxon>Petrolisthes</taxon>
    </lineage>
</organism>
<evidence type="ECO:0000256" key="5">
    <source>
        <dbReference type="ARBA" id="ARBA00022927"/>
    </source>
</evidence>
<evidence type="ECO:0000313" key="11">
    <source>
        <dbReference type="Proteomes" id="UP001286313"/>
    </source>
</evidence>
<dbReference type="GO" id="GO:0006406">
    <property type="term" value="P:mRNA export from nucleus"/>
    <property type="evidence" value="ECO:0007669"/>
    <property type="project" value="TreeGrafter"/>
</dbReference>
<comment type="subunit">
    <text evidence="9">Component of the nuclear pore complex (NPC).</text>
</comment>
<dbReference type="EMBL" id="JAWQEG010004836">
    <property type="protein sequence ID" value="KAK3860038.1"/>
    <property type="molecule type" value="Genomic_DNA"/>
</dbReference>
<dbReference type="GO" id="GO:0045893">
    <property type="term" value="P:positive regulation of DNA-templated transcription"/>
    <property type="evidence" value="ECO:0007669"/>
    <property type="project" value="TreeGrafter"/>
</dbReference>
<keyword evidence="7 9" id="KW-0906">Nuclear pore complex</keyword>
<dbReference type="InterPro" id="IPR011502">
    <property type="entry name" value="Nucleoporin_Nup85"/>
</dbReference>
<sequence length="654" mass="74660">MDSVSRGTEEKWALPDPVLLGRMHGVVSSLCNSLVVFPHRHRLHQEGSQLERGREVRLYQVESFSWLWGRQARKLINESVGTFLSLQKIMQEGGGAEERKPTLVKKCREYRSMIQASMEESIIFEPEEVESDLHAYGQVLYKMELILSLLEILFIDTKPGGLVLNQLVVWVRSHFPTNHEKKSEALESDHPHQHPSYWEIIYGLVLQGSLDDVRQMLSHHPRADTDPFLSMDELLRKMPFYQVYGGVSAAEFTVRWQHWQGECERRLEEGHFATCPKLLTICKILCGDLDTIGSLWDLTDTWYHLMVSTLLYTNPTAKLFHLAGAAQDAIEHTRGNHSAITPLDRILLAAMEADTHQVIKECQQVLDNPWFTTHLTDLLYHTFYQQAEFKFLGDLRETLILEYSEVLSGHRSLWQVGVLYLDHCGTSGVAMAQVVLERRPLTSDAVAHKVVQMARDRKFDNVVMSVCRVMGRRALDLDRLGSAIWWGVRSRDAAFTSHIAHKILQRYVEDGKFESSPLLDQLGPAMLLSDTLTFLGKYREFHMLYQDGKYQEAATLLVSLISSKLAPEYFWPVLLLDALPLLKCPKPVITSEQTYELMYLLNNLHTATTTNKEKQNGTATEAGQEAFLEKERDIRLALTNNLAKAIIKEGTVES</sequence>
<evidence type="ECO:0000256" key="7">
    <source>
        <dbReference type="ARBA" id="ARBA00023132"/>
    </source>
</evidence>
<dbReference type="PANTHER" id="PTHR13373:SF21">
    <property type="entry name" value="NUCLEAR PORE COMPLEX PROTEIN NUP85"/>
    <property type="match status" value="1"/>
</dbReference>
<dbReference type="GO" id="GO:0031965">
    <property type="term" value="C:nuclear membrane"/>
    <property type="evidence" value="ECO:0007669"/>
    <property type="project" value="UniProtKB-UniRule"/>
</dbReference>
<comment type="function">
    <text evidence="9">Functions as a component of the nuclear pore complex (NPC).</text>
</comment>
<dbReference type="GO" id="GO:0031080">
    <property type="term" value="C:nuclear pore outer ring"/>
    <property type="evidence" value="ECO:0007669"/>
    <property type="project" value="TreeGrafter"/>
</dbReference>
<evidence type="ECO:0000256" key="8">
    <source>
        <dbReference type="ARBA" id="ARBA00023242"/>
    </source>
</evidence>
<evidence type="ECO:0000256" key="9">
    <source>
        <dbReference type="RuleBase" id="RU365073"/>
    </source>
</evidence>
<evidence type="ECO:0000256" key="2">
    <source>
        <dbReference type="ARBA" id="ARBA00005573"/>
    </source>
</evidence>
<keyword evidence="11" id="KW-1185">Reference proteome</keyword>
<evidence type="ECO:0000256" key="3">
    <source>
        <dbReference type="ARBA" id="ARBA00022448"/>
    </source>
</evidence>
<gene>
    <name evidence="10" type="ORF">Pcinc_033888</name>
</gene>
<dbReference type="AlphaFoldDB" id="A0AAE1ERD5"/>
<keyword evidence="9" id="KW-0472">Membrane</keyword>
<dbReference type="Pfam" id="PF07575">
    <property type="entry name" value="Nucleopor_Nup85"/>
    <property type="match status" value="1"/>
</dbReference>
<accession>A0AAE1ERD5</accession>
<evidence type="ECO:0000313" key="10">
    <source>
        <dbReference type="EMBL" id="KAK3860038.1"/>
    </source>
</evidence>
<evidence type="ECO:0000256" key="1">
    <source>
        <dbReference type="ARBA" id="ARBA00004567"/>
    </source>
</evidence>
<proteinExistence type="inferred from homology"/>
<comment type="similarity">
    <text evidence="2 9">Belongs to the nucleoporin Nup85 family.</text>
</comment>
<dbReference type="GO" id="GO:0006606">
    <property type="term" value="P:protein import into nucleus"/>
    <property type="evidence" value="ECO:0007669"/>
    <property type="project" value="TreeGrafter"/>
</dbReference>
<evidence type="ECO:0000256" key="6">
    <source>
        <dbReference type="ARBA" id="ARBA00023010"/>
    </source>
</evidence>
<reference evidence="10" key="1">
    <citation type="submission" date="2023-10" db="EMBL/GenBank/DDBJ databases">
        <title>Genome assemblies of two species of porcelain crab, Petrolisthes cinctipes and Petrolisthes manimaculis (Anomura: Porcellanidae).</title>
        <authorList>
            <person name="Angst P."/>
        </authorList>
    </citation>
    <scope>NUCLEOTIDE SEQUENCE</scope>
    <source>
        <strain evidence="10">PB745_01</strain>
        <tissue evidence="10">Gill</tissue>
    </source>
</reference>
<dbReference type="PANTHER" id="PTHR13373">
    <property type="entry name" value="FROUNT PROTEIN-RELATED"/>
    <property type="match status" value="1"/>
</dbReference>
<keyword evidence="3 9" id="KW-0813">Transport</keyword>
<protein>
    <recommendedName>
        <fullName evidence="9">Nuclear pore complex protein Nup85</fullName>
    </recommendedName>
</protein>
<comment type="caution">
    <text evidence="10">The sequence shown here is derived from an EMBL/GenBank/DDBJ whole genome shotgun (WGS) entry which is preliminary data.</text>
</comment>
<keyword evidence="5 9" id="KW-0653">Protein transport</keyword>
<keyword evidence="8 9" id="KW-0539">Nucleus</keyword>
<evidence type="ECO:0000256" key="4">
    <source>
        <dbReference type="ARBA" id="ARBA00022816"/>
    </source>
</evidence>
<dbReference type="GO" id="GO:0017056">
    <property type="term" value="F:structural constituent of nuclear pore"/>
    <property type="evidence" value="ECO:0007669"/>
    <property type="project" value="TreeGrafter"/>
</dbReference>
<dbReference type="Proteomes" id="UP001286313">
    <property type="component" value="Unassembled WGS sequence"/>
</dbReference>
<name>A0AAE1ERD5_PETCI</name>
<keyword evidence="4 9" id="KW-0509">mRNA transport</keyword>